<protein>
    <submittedName>
        <fullName evidence="1">Uncharacterized protein</fullName>
    </submittedName>
</protein>
<dbReference type="Proteomes" id="UP001283361">
    <property type="component" value="Unassembled WGS sequence"/>
</dbReference>
<sequence length="181" mass="19035">MGVRAIYELGVWVCQTDLRAGCEGVSDLRAGREGVSDLRAGCEGVSDLRAGREGVSDLRAGCEGVSDLRAGREGVSDLRAGCVVVSDLRAGCVVTGGGPRYTGAPVFTLRQDARKRSCGEGSFEHLPVSELGGSPTPFVAGNSPTSSHRRFALDTEQYPSKLVQHGGNQVMVSVAQRLSRL</sequence>
<comment type="caution">
    <text evidence="1">The sequence shown here is derived from an EMBL/GenBank/DDBJ whole genome shotgun (WGS) entry which is preliminary data.</text>
</comment>
<evidence type="ECO:0000313" key="1">
    <source>
        <dbReference type="EMBL" id="KAK3753446.1"/>
    </source>
</evidence>
<accession>A0AAE0YPE2</accession>
<organism evidence="1 2">
    <name type="scientific">Elysia crispata</name>
    <name type="common">lettuce slug</name>
    <dbReference type="NCBI Taxonomy" id="231223"/>
    <lineage>
        <taxon>Eukaryota</taxon>
        <taxon>Metazoa</taxon>
        <taxon>Spiralia</taxon>
        <taxon>Lophotrochozoa</taxon>
        <taxon>Mollusca</taxon>
        <taxon>Gastropoda</taxon>
        <taxon>Heterobranchia</taxon>
        <taxon>Euthyneura</taxon>
        <taxon>Panpulmonata</taxon>
        <taxon>Sacoglossa</taxon>
        <taxon>Placobranchoidea</taxon>
        <taxon>Plakobranchidae</taxon>
        <taxon>Elysia</taxon>
    </lineage>
</organism>
<dbReference type="AlphaFoldDB" id="A0AAE0YPE2"/>
<dbReference type="EMBL" id="JAWDGP010005712">
    <property type="protein sequence ID" value="KAK3753446.1"/>
    <property type="molecule type" value="Genomic_DNA"/>
</dbReference>
<keyword evidence="2" id="KW-1185">Reference proteome</keyword>
<evidence type="ECO:0000313" key="2">
    <source>
        <dbReference type="Proteomes" id="UP001283361"/>
    </source>
</evidence>
<proteinExistence type="predicted"/>
<gene>
    <name evidence="1" type="ORF">RRG08_056338</name>
</gene>
<name>A0AAE0YPE2_9GAST</name>
<reference evidence="1" key="1">
    <citation type="journal article" date="2023" name="G3 (Bethesda)">
        <title>A reference genome for the long-term kleptoplast-retaining sea slug Elysia crispata morphotype clarki.</title>
        <authorList>
            <person name="Eastman K.E."/>
            <person name="Pendleton A.L."/>
            <person name="Shaikh M.A."/>
            <person name="Suttiyut T."/>
            <person name="Ogas R."/>
            <person name="Tomko P."/>
            <person name="Gavelis G."/>
            <person name="Widhalm J.R."/>
            <person name="Wisecaver J.H."/>
        </authorList>
    </citation>
    <scope>NUCLEOTIDE SEQUENCE</scope>
    <source>
        <strain evidence="1">ECLA1</strain>
    </source>
</reference>